<name>A0A840YR44_9SPHN</name>
<sequence length="107" mass="11838">MEQGRTGETAVIFIAERTAEDDAGYAAAAAAMDALAAAQPGYRGIDSVRGGDQVGITVSYWADEASAVAWRKHPEHAAIREAGRERWYRWYRLHVAQVGRSYGWERP</sequence>
<dbReference type="PANTHER" id="PTHR37811">
    <property type="entry name" value="BLL5343 PROTEIN"/>
    <property type="match status" value="1"/>
</dbReference>
<keyword evidence="3" id="KW-1185">Reference proteome</keyword>
<feature type="domain" description="ABM" evidence="1">
    <location>
        <begin position="20"/>
        <end position="81"/>
    </location>
</feature>
<dbReference type="PANTHER" id="PTHR37811:SF2">
    <property type="entry name" value="ABM DOMAIN-CONTAINING PROTEIN"/>
    <property type="match status" value="1"/>
</dbReference>
<evidence type="ECO:0000313" key="2">
    <source>
        <dbReference type="EMBL" id="MBB5711203.1"/>
    </source>
</evidence>
<organism evidence="2 3">
    <name type="scientific">Sphingomonas xinjiangensis</name>
    <dbReference type="NCBI Taxonomy" id="643568"/>
    <lineage>
        <taxon>Bacteria</taxon>
        <taxon>Pseudomonadati</taxon>
        <taxon>Pseudomonadota</taxon>
        <taxon>Alphaproteobacteria</taxon>
        <taxon>Sphingomonadales</taxon>
        <taxon>Sphingomonadaceae</taxon>
        <taxon>Sphingomonas</taxon>
    </lineage>
</organism>
<dbReference type="Gene3D" id="3.30.70.100">
    <property type="match status" value="1"/>
</dbReference>
<dbReference type="SUPFAM" id="SSF54909">
    <property type="entry name" value="Dimeric alpha+beta barrel"/>
    <property type="match status" value="1"/>
</dbReference>
<gene>
    <name evidence="2" type="ORF">FHT02_002444</name>
</gene>
<dbReference type="InterPro" id="IPR052936">
    <property type="entry name" value="Jasmonate_Hydroxylase-like"/>
</dbReference>
<protein>
    <submittedName>
        <fullName evidence="2">Heme-degrading monooxygenase HmoA</fullName>
    </submittedName>
</protein>
<reference evidence="2 3" key="1">
    <citation type="submission" date="2020-08" db="EMBL/GenBank/DDBJ databases">
        <title>Genomic Encyclopedia of Type Strains, Phase IV (KMG-IV): sequencing the most valuable type-strain genomes for metagenomic binning, comparative biology and taxonomic classification.</title>
        <authorList>
            <person name="Goeker M."/>
        </authorList>
    </citation>
    <scope>NUCLEOTIDE SEQUENCE [LARGE SCALE GENOMIC DNA]</scope>
    <source>
        <strain evidence="2 3">DSM 26736</strain>
    </source>
</reference>
<comment type="caution">
    <text evidence="2">The sequence shown here is derived from an EMBL/GenBank/DDBJ whole genome shotgun (WGS) entry which is preliminary data.</text>
</comment>
<keyword evidence="2" id="KW-0503">Monooxygenase</keyword>
<proteinExistence type="predicted"/>
<dbReference type="EMBL" id="JACIJF010000006">
    <property type="protein sequence ID" value="MBB5711203.1"/>
    <property type="molecule type" value="Genomic_DNA"/>
</dbReference>
<evidence type="ECO:0000259" key="1">
    <source>
        <dbReference type="Pfam" id="PF03992"/>
    </source>
</evidence>
<keyword evidence="2" id="KW-0560">Oxidoreductase</keyword>
<dbReference type="RefSeq" id="WP_184087815.1">
    <property type="nucleotide sequence ID" value="NZ_JACIJF010000006.1"/>
</dbReference>
<dbReference type="AlphaFoldDB" id="A0A840YR44"/>
<evidence type="ECO:0000313" key="3">
    <source>
        <dbReference type="Proteomes" id="UP000527143"/>
    </source>
</evidence>
<dbReference type="InterPro" id="IPR007138">
    <property type="entry name" value="ABM_dom"/>
</dbReference>
<dbReference type="InterPro" id="IPR011008">
    <property type="entry name" value="Dimeric_a/b-barrel"/>
</dbReference>
<dbReference type="Pfam" id="PF03992">
    <property type="entry name" value="ABM"/>
    <property type="match status" value="1"/>
</dbReference>
<dbReference type="Proteomes" id="UP000527143">
    <property type="component" value="Unassembled WGS sequence"/>
</dbReference>
<accession>A0A840YR44</accession>
<dbReference type="GO" id="GO:0004497">
    <property type="term" value="F:monooxygenase activity"/>
    <property type="evidence" value="ECO:0007669"/>
    <property type="project" value="UniProtKB-KW"/>
</dbReference>